<evidence type="ECO:0000256" key="1">
    <source>
        <dbReference type="ARBA" id="ARBA00006432"/>
    </source>
</evidence>
<dbReference type="SUPFAM" id="SSF56801">
    <property type="entry name" value="Acetyl-CoA synthetase-like"/>
    <property type="match status" value="1"/>
</dbReference>
<evidence type="ECO:0000313" key="7">
    <source>
        <dbReference type="Proteomes" id="UP000234662"/>
    </source>
</evidence>
<dbReference type="InterPro" id="IPR020845">
    <property type="entry name" value="AMP-binding_CS"/>
</dbReference>
<dbReference type="GO" id="GO:0031956">
    <property type="term" value="F:medium-chain fatty acid-CoA ligase activity"/>
    <property type="evidence" value="ECO:0007669"/>
    <property type="project" value="TreeGrafter"/>
</dbReference>
<accession>A0A2I1R528</accession>
<keyword evidence="2 6" id="KW-0436">Ligase</keyword>
<name>A0A2I1R528_9ACTN</name>
<dbReference type="InterPro" id="IPR000873">
    <property type="entry name" value="AMP-dep_synth/lig_dom"/>
</dbReference>
<reference evidence="6 7" key="1">
    <citation type="submission" date="2017-12" db="EMBL/GenBank/DDBJ databases">
        <title>Phylogenetic diversity of female urinary microbiome.</title>
        <authorList>
            <person name="Thomas-White K."/>
            <person name="Wolfe A.J."/>
        </authorList>
    </citation>
    <scope>NUCLEOTIDE SEQUENCE [LARGE SCALE GENOMIC DNA]</scope>
    <source>
        <strain evidence="6 7">UMB0777</strain>
    </source>
</reference>
<feature type="domain" description="AMP-binding enzyme C-terminal" evidence="5">
    <location>
        <begin position="411"/>
        <end position="486"/>
    </location>
</feature>
<dbReference type="InterPro" id="IPR045851">
    <property type="entry name" value="AMP-bd_C_sf"/>
</dbReference>
<dbReference type="Pfam" id="PF00501">
    <property type="entry name" value="AMP-binding"/>
    <property type="match status" value="1"/>
</dbReference>
<evidence type="ECO:0000259" key="5">
    <source>
        <dbReference type="Pfam" id="PF13193"/>
    </source>
</evidence>
<sequence>MYPPSTARTRPDAIAYVMAGSGERITYAELDRRSNRLARFWQSRGVGPGDSVVLVMENSLAWPVAVAAGMRSGLYVTPVNWHLKPAELAALIREDRPAAIVTSAALAAQVVAAVDGSVDGSGRDQTVIVCADGPADGCVALADALTGQLSEPLERELLGARVLYSGGTTGRPKRFAQPLLGVHPADAPRRHSGLVDELGIGADSVLLSPAPNYHAAPFTFQLITLAAGGTVVCMERFDAAGAMRAITEYGVTHSQWVPTMLVRLLSLPERESIALSPGHRVAFTSGAPCPPQVKEAIFEWWGPVLHEYYGASEGYGHTYISPSEARSHPGSVGRPLGAARVHITDSEGDDVDPGVEGTVCFEAAGGPADASRPALKQMGDIGYLDADGFLYLVGRRGFMIISGGVNIYPEEIESVLLAHPAVADVAVVGVPDTEFGESVKAVVEVRPGASVSEDDLIAHAREHLAHFKAPRSVEFTTDLPRLPTGKLDKRRLVDRFATPGADAGRPSGSSATQGDPTMPTDPFQQGERV</sequence>
<dbReference type="PANTHER" id="PTHR43201">
    <property type="entry name" value="ACYL-COA SYNTHETASE"/>
    <property type="match status" value="1"/>
</dbReference>
<evidence type="ECO:0000259" key="4">
    <source>
        <dbReference type="Pfam" id="PF00501"/>
    </source>
</evidence>
<dbReference type="STRING" id="2055.BCM27_22010"/>
<evidence type="ECO:0000313" key="6">
    <source>
        <dbReference type="EMBL" id="PKZ64246.1"/>
    </source>
</evidence>
<feature type="domain" description="AMP-dependent synthetase/ligase" evidence="4">
    <location>
        <begin position="6"/>
        <end position="362"/>
    </location>
</feature>
<dbReference type="EMBL" id="PKJC01000015">
    <property type="protein sequence ID" value="PKZ64246.1"/>
    <property type="molecule type" value="Genomic_DNA"/>
</dbReference>
<dbReference type="Proteomes" id="UP000234662">
    <property type="component" value="Unassembled WGS sequence"/>
</dbReference>
<dbReference type="InterPro" id="IPR025110">
    <property type="entry name" value="AMP-bd_C"/>
</dbReference>
<gene>
    <name evidence="6" type="ORF">CYJ73_18010</name>
</gene>
<proteinExistence type="inferred from homology"/>
<dbReference type="PROSITE" id="PS00455">
    <property type="entry name" value="AMP_BINDING"/>
    <property type="match status" value="1"/>
</dbReference>
<dbReference type="GO" id="GO:0006631">
    <property type="term" value="P:fatty acid metabolic process"/>
    <property type="evidence" value="ECO:0007669"/>
    <property type="project" value="TreeGrafter"/>
</dbReference>
<dbReference type="PANTHER" id="PTHR43201:SF5">
    <property type="entry name" value="MEDIUM-CHAIN ACYL-COA LIGASE ACSF2, MITOCHONDRIAL"/>
    <property type="match status" value="1"/>
</dbReference>
<comment type="caution">
    <text evidence="6">The sequence shown here is derived from an EMBL/GenBank/DDBJ whole genome shotgun (WGS) entry which is preliminary data.</text>
</comment>
<dbReference type="Pfam" id="PF13193">
    <property type="entry name" value="AMP-binding_C"/>
    <property type="match status" value="1"/>
</dbReference>
<evidence type="ECO:0000256" key="2">
    <source>
        <dbReference type="ARBA" id="ARBA00022598"/>
    </source>
</evidence>
<dbReference type="Gene3D" id="3.30.300.30">
    <property type="match status" value="1"/>
</dbReference>
<dbReference type="InterPro" id="IPR042099">
    <property type="entry name" value="ANL_N_sf"/>
</dbReference>
<organism evidence="6 7">
    <name type="scientific">Gordonia terrae</name>
    <dbReference type="NCBI Taxonomy" id="2055"/>
    <lineage>
        <taxon>Bacteria</taxon>
        <taxon>Bacillati</taxon>
        <taxon>Actinomycetota</taxon>
        <taxon>Actinomycetes</taxon>
        <taxon>Mycobacteriales</taxon>
        <taxon>Gordoniaceae</taxon>
        <taxon>Gordonia</taxon>
    </lineage>
</organism>
<dbReference type="AlphaFoldDB" id="A0A2I1R528"/>
<protein>
    <submittedName>
        <fullName evidence="6">Fatty-acid--CoA ligase</fullName>
    </submittedName>
</protein>
<comment type="similarity">
    <text evidence="1">Belongs to the ATP-dependent AMP-binding enzyme family.</text>
</comment>
<dbReference type="FunFam" id="3.30.300.30:FF:000008">
    <property type="entry name" value="2,3-dihydroxybenzoate-AMP ligase"/>
    <property type="match status" value="1"/>
</dbReference>
<dbReference type="Gene3D" id="3.40.50.12780">
    <property type="entry name" value="N-terminal domain of ligase-like"/>
    <property type="match status" value="1"/>
</dbReference>
<dbReference type="RefSeq" id="WP_101821243.1">
    <property type="nucleotide sequence ID" value="NZ_PKJC01000015.1"/>
</dbReference>
<feature type="region of interest" description="Disordered" evidence="3">
    <location>
        <begin position="490"/>
        <end position="529"/>
    </location>
</feature>
<evidence type="ECO:0000256" key="3">
    <source>
        <dbReference type="SAM" id="MobiDB-lite"/>
    </source>
</evidence>